<gene>
    <name evidence="10" type="ORF">AB8O55_27565</name>
</gene>
<feature type="transmembrane region" description="Helical" evidence="7">
    <location>
        <begin position="108"/>
        <end position="124"/>
    </location>
</feature>
<feature type="domain" description="Phage shock protein PspC N-terminal" evidence="8">
    <location>
        <begin position="21"/>
        <end position="77"/>
    </location>
</feature>
<feature type="transmembrane region" description="Helical" evidence="7">
    <location>
        <begin position="205"/>
        <end position="224"/>
    </location>
</feature>
<dbReference type="PANTHER" id="PTHR33885">
    <property type="entry name" value="PHAGE SHOCK PROTEIN C"/>
    <property type="match status" value="1"/>
</dbReference>
<feature type="transmembrane region" description="Helical" evidence="7">
    <location>
        <begin position="230"/>
        <end position="248"/>
    </location>
</feature>
<comment type="subcellular location">
    <subcellularLocation>
        <location evidence="1">Cell membrane</location>
        <topology evidence="1">Single-pass membrane protein</topology>
    </subcellularLocation>
</comment>
<feature type="domain" description="Cell wall-active antibiotics response LiaF-like C-terminal" evidence="9">
    <location>
        <begin position="282"/>
        <end position="394"/>
    </location>
</feature>
<evidence type="ECO:0000256" key="3">
    <source>
        <dbReference type="ARBA" id="ARBA00022692"/>
    </source>
</evidence>
<keyword evidence="4 7" id="KW-1133">Transmembrane helix</keyword>
<reference evidence="10 11" key="1">
    <citation type="submission" date="2024-08" db="EMBL/GenBank/DDBJ databases">
        <title>Genome mining of Saccharopolyspora cebuensis PGLac3 from Nigerian medicinal plant.</title>
        <authorList>
            <person name="Ezeobiora C.E."/>
            <person name="Igbokwe N.H."/>
            <person name="Amin D.H."/>
            <person name="Mendie U.E."/>
        </authorList>
    </citation>
    <scope>NUCLEOTIDE SEQUENCE [LARGE SCALE GENOMIC DNA]</scope>
    <source>
        <strain evidence="10 11">PGLac3</strain>
    </source>
</reference>
<evidence type="ECO:0000256" key="2">
    <source>
        <dbReference type="ARBA" id="ARBA00022475"/>
    </source>
</evidence>
<evidence type="ECO:0000256" key="7">
    <source>
        <dbReference type="SAM" id="Phobius"/>
    </source>
</evidence>
<evidence type="ECO:0000256" key="5">
    <source>
        <dbReference type="ARBA" id="ARBA00023136"/>
    </source>
</evidence>
<keyword evidence="5 7" id="KW-0472">Membrane</keyword>
<name>A0ABV4CQ02_9PSEU</name>
<dbReference type="EMBL" id="JBGEHV010000081">
    <property type="protein sequence ID" value="MEY8043185.1"/>
    <property type="molecule type" value="Genomic_DNA"/>
</dbReference>
<keyword evidence="3 7" id="KW-0812">Transmembrane</keyword>
<dbReference type="InterPro" id="IPR024425">
    <property type="entry name" value="LiaF-like_C"/>
</dbReference>
<evidence type="ECO:0000256" key="6">
    <source>
        <dbReference type="SAM" id="MobiDB-lite"/>
    </source>
</evidence>
<dbReference type="RefSeq" id="WP_345357902.1">
    <property type="nucleotide sequence ID" value="NZ_BAABII010000003.1"/>
</dbReference>
<feature type="transmembrane region" description="Helical" evidence="7">
    <location>
        <begin position="51"/>
        <end position="74"/>
    </location>
</feature>
<dbReference type="Pfam" id="PF04024">
    <property type="entry name" value="PspC"/>
    <property type="match status" value="1"/>
</dbReference>
<feature type="region of interest" description="Disordered" evidence="6">
    <location>
        <begin position="135"/>
        <end position="154"/>
    </location>
</feature>
<accession>A0ABV4CQ02</accession>
<evidence type="ECO:0000313" key="10">
    <source>
        <dbReference type="EMBL" id="MEY8043185.1"/>
    </source>
</evidence>
<evidence type="ECO:0000259" key="8">
    <source>
        <dbReference type="Pfam" id="PF04024"/>
    </source>
</evidence>
<protein>
    <submittedName>
        <fullName evidence="10">PspC domain-containing protein</fullName>
    </submittedName>
</protein>
<keyword evidence="11" id="KW-1185">Reference proteome</keyword>
<dbReference type="InterPro" id="IPR007168">
    <property type="entry name" value="Phageshock_PspC_N"/>
</dbReference>
<organism evidence="10 11">
    <name type="scientific">Saccharopolyspora cebuensis</name>
    <dbReference type="NCBI Taxonomy" id="418759"/>
    <lineage>
        <taxon>Bacteria</taxon>
        <taxon>Bacillati</taxon>
        <taxon>Actinomycetota</taxon>
        <taxon>Actinomycetes</taxon>
        <taxon>Pseudonocardiales</taxon>
        <taxon>Pseudonocardiaceae</taxon>
        <taxon>Saccharopolyspora</taxon>
    </lineage>
</organism>
<dbReference type="Pfam" id="PF09922">
    <property type="entry name" value="LiaF-like_C"/>
    <property type="match status" value="1"/>
</dbReference>
<comment type="caution">
    <text evidence="10">The sequence shown here is derived from an EMBL/GenBank/DDBJ whole genome shotgun (WGS) entry which is preliminary data.</text>
</comment>
<evidence type="ECO:0000313" key="11">
    <source>
        <dbReference type="Proteomes" id="UP001564626"/>
    </source>
</evidence>
<dbReference type="Proteomes" id="UP001564626">
    <property type="component" value="Unassembled WGS sequence"/>
</dbReference>
<dbReference type="InterPro" id="IPR052027">
    <property type="entry name" value="PspC"/>
</dbReference>
<keyword evidence="2" id="KW-1003">Cell membrane</keyword>
<evidence type="ECO:0000256" key="4">
    <source>
        <dbReference type="ARBA" id="ARBA00022989"/>
    </source>
</evidence>
<sequence length="397" mass="41426">MSERSKPSGFEDTMRDFWATRPVRPKVGRKLGGVSAAIGLRYGIDPVLVRVAFVVAACYGGAGVLLYLLGALLFPREDDQGRRHPTSMPVAAVLVLLMLPATAFAQHMTGFLGVALGLVGLYLLHRSHGDRVQPVTAPAAAPAAPPATAPTAPVRPSADNVWVYPSAAQQAPPSWDPLGAAPFAWDLPEPAPEESPPPLRRKHRWITLSTLLVAAGVAVLLHASGIAAPVVLASALGVLGLGMVLGAFLRGGRGLIAVAIPVGAFALLVSSATLPDQLEGIGDHSASPTTPEALDPRYETGMGTVRLDLEDLVLPPDRTLPTEVHVGIGDVVVWLPPDMDVVTTCSAGTGSVQCLDRRFEGQGVHRTHTDWGADGEGGGRLVLDLSVGTGNVEVHRG</sequence>
<dbReference type="PANTHER" id="PTHR33885:SF3">
    <property type="entry name" value="PHAGE SHOCK PROTEIN C"/>
    <property type="match status" value="1"/>
</dbReference>
<evidence type="ECO:0000259" key="9">
    <source>
        <dbReference type="Pfam" id="PF09922"/>
    </source>
</evidence>
<proteinExistence type="predicted"/>
<evidence type="ECO:0000256" key="1">
    <source>
        <dbReference type="ARBA" id="ARBA00004162"/>
    </source>
</evidence>
<feature type="transmembrane region" description="Helical" evidence="7">
    <location>
        <begin position="255"/>
        <end position="274"/>
    </location>
</feature>